<dbReference type="EMBL" id="WITJ01000001">
    <property type="protein sequence ID" value="MQW38393.1"/>
    <property type="molecule type" value="Genomic_DNA"/>
</dbReference>
<dbReference type="OrthoDB" id="5868871at2"/>
<evidence type="ECO:0000313" key="2">
    <source>
        <dbReference type="Proteomes" id="UP000439550"/>
    </source>
</evidence>
<proteinExistence type="predicted"/>
<comment type="caution">
    <text evidence="1">The sequence shown here is derived from an EMBL/GenBank/DDBJ whole genome shotgun (WGS) entry which is preliminary data.</text>
</comment>
<protein>
    <recommendedName>
        <fullName evidence="3">Transposase</fullName>
    </recommendedName>
</protein>
<sequence length="127" mass="15071">MAKPTKYESHIAPRLSEIKVWREERLSIPDIAKRLSVGLSTLNQYRAYYPELEEALQLLELPEISSNSRRNHEKWLASSLSFIKKHMTQTERQQVFKAILESIDDEEVIEEFRLRLDERKKQISDDN</sequence>
<dbReference type="RefSeq" id="WP_153494548.1">
    <property type="nucleotide sequence ID" value="NZ_CBCRWP010000001.1"/>
</dbReference>
<keyword evidence="2" id="KW-1185">Reference proteome</keyword>
<gene>
    <name evidence="1" type="ORF">GHI93_00310</name>
</gene>
<evidence type="ECO:0000313" key="1">
    <source>
        <dbReference type="EMBL" id="MQW38393.1"/>
    </source>
</evidence>
<name>A0A7X2CZR0_9LACT</name>
<organism evidence="1 2">
    <name type="scientific">Lactococcus hircilactis</name>
    <dbReference type="NCBI Taxonomy" id="1494462"/>
    <lineage>
        <taxon>Bacteria</taxon>
        <taxon>Bacillati</taxon>
        <taxon>Bacillota</taxon>
        <taxon>Bacilli</taxon>
        <taxon>Lactobacillales</taxon>
        <taxon>Streptococcaceae</taxon>
        <taxon>Lactococcus</taxon>
    </lineage>
</organism>
<reference evidence="1 2" key="1">
    <citation type="submission" date="2019-10" db="EMBL/GenBank/DDBJ databases">
        <authorList>
            <person name="Dong K."/>
        </authorList>
    </citation>
    <scope>NUCLEOTIDE SEQUENCE [LARGE SCALE GENOMIC DNA]</scope>
    <source>
        <strain evidence="1 2">DSM 28960</strain>
    </source>
</reference>
<dbReference type="Proteomes" id="UP000439550">
    <property type="component" value="Unassembled WGS sequence"/>
</dbReference>
<evidence type="ECO:0008006" key="3">
    <source>
        <dbReference type="Google" id="ProtNLM"/>
    </source>
</evidence>
<accession>A0A7X2CZR0</accession>
<dbReference type="AlphaFoldDB" id="A0A7X2CZR0"/>